<keyword evidence="1" id="KW-0472">Membrane</keyword>
<evidence type="ECO:0000313" key="3">
    <source>
        <dbReference type="Proteomes" id="UP000184357"/>
    </source>
</evidence>
<dbReference type="Proteomes" id="UP000184357">
    <property type="component" value="Unassembled WGS sequence"/>
</dbReference>
<dbReference type="EMBL" id="FQWV01000001">
    <property type="protein sequence ID" value="SHG39675.1"/>
    <property type="molecule type" value="Genomic_DNA"/>
</dbReference>
<evidence type="ECO:0000256" key="1">
    <source>
        <dbReference type="SAM" id="Phobius"/>
    </source>
</evidence>
<gene>
    <name evidence="2" type="ORF">SAMN05443636_0097</name>
</gene>
<keyword evidence="1" id="KW-1133">Transmembrane helix</keyword>
<dbReference type="AlphaFoldDB" id="A0A1M5JGZ8"/>
<dbReference type="OrthoDB" id="116519at2157"/>
<keyword evidence="3" id="KW-1185">Reference proteome</keyword>
<dbReference type="STRING" id="43928.SAMN05443636_0097"/>
<organism evidence="2 3">
    <name type="scientific">Halobaculum gomorrense</name>
    <dbReference type="NCBI Taxonomy" id="43928"/>
    <lineage>
        <taxon>Archaea</taxon>
        <taxon>Methanobacteriati</taxon>
        <taxon>Methanobacteriota</taxon>
        <taxon>Stenosarchaea group</taxon>
        <taxon>Halobacteria</taxon>
        <taxon>Halobacteriales</taxon>
        <taxon>Haloferacaceae</taxon>
        <taxon>Halobaculum</taxon>
    </lineage>
</organism>
<sequence>MRPQSSHSSRSSPPAAVVLVPVFWLVQGGVLHAASALADGEGAFADTLAVAGWAGVIRTYGLADACDLSLGSAATVVGALTALGLVFELF</sequence>
<keyword evidence="1" id="KW-0812">Transmembrane</keyword>
<reference evidence="2 3" key="1">
    <citation type="submission" date="2016-11" db="EMBL/GenBank/DDBJ databases">
        <authorList>
            <person name="Jaros S."/>
            <person name="Januszkiewicz K."/>
            <person name="Wedrychowicz H."/>
        </authorList>
    </citation>
    <scope>NUCLEOTIDE SEQUENCE [LARGE SCALE GENOMIC DNA]</scope>
    <source>
        <strain evidence="2 3">DSM 9297</strain>
    </source>
</reference>
<accession>A0A1M5JGZ8</accession>
<proteinExistence type="predicted"/>
<name>A0A1M5JGZ8_9EURY</name>
<protein>
    <submittedName>
        <fullName evidence="2">Uncharacterized protein</fullName>
    </submittedName>
</protein>
<feature type="transmembrane region" description="Helical" evidence="1">
    <location>
        <begin position="68"/>
        <end position="87"/>
    </location>
</feature>
<evidence type="ECO:0000313" key="2">
    <source>
        <dbReference type="EMBL" id="SHG39675.1"/>
    </source>
</evidence>